<evidence type="ECO:0000313" key="2">
    <source>
        <dbReference type="Proteomes" id="UP001243375"/>
    </source>
</evidence>
<reference evidence="1" key="1">
    <citation type="submission" date="2023-04" db="EMBL/GenBank/DDBJ databases">
        <title>Draft Genome sequencing of Naganishia species isolated from polar environments using Oxford Nanopore Technology.</title>
        <authorList>
            <person name="Leo P."/>
            <person name="Venkateswaran K."/>
        </authorList>
    </citation>
    <scope>NUCLEOTIDE SEQUENCE</scope>
    <source>
        <strain evidence="1">MNA-CCFEE 5425</strain>
    </source>
</reference>
<comment type="caution">
    <text evidence="1">The sequence shown here is derived from an EMBL/GenBank/DDBJ whole genome shotgun (WGS) entry which is preliminary data.</text>
</comment>
<accession>A0ACC2X4R7</accession>
<evidence type="ECO:0000313" key="1">
    <source>
        <dbReference type="EMBL" id="KAJ9118334.1"/>
    </source>
</evidence>
<protein>
    <submittedName>
        <fullName evidence="1">Uncharacterized protein</fullName>
    </submittedName>
</protein>
<keyword evidence="2" id="KW-1185">Reference proteome</keyword>
<dbReference type="EMBL" id="JASBWU010000011">
    <property type="protein sequence ID" value="KAJ9118334.1"/>
    <property type="molecule type" value="Genomic_DNA"/>
</dbReference>
<name>A0ACC2X4R7_9TREE</name>
<sequence>MARPAQYLTPPFGRPQDDYGIHGPKSGRVKCNLGVIYLSGGGSSDSSLKGPIITATGQTHLSTSLTSTTAAAAYPLVPALSEKQSHPDVSSVTHSDMQKDEMTGYPAPGSVKFVWDGERRDKAGRVKAQVEVQTGREKGEKGLIEKVRVFLFFGVCMPVLPSR</sequence>
<proteinExistence type="predicted"/>
<gene>
    <name evidence="1" type="ORF">QFC22_004248</name>
</gene>
<dbReference type="Proteomes" id="UP001243375">
    <property type="component" value="Unassembled WGS sequence"/>
</dbReference>
<organism evidence="1 2">
    <name type="scientific">Naganishia vaughanmartiniae</name>
    <dbReference type="NCBI Taxonomy" id="1424756"/>
    <lineage>
        <taxon>Eukaryota</taxon>
        <taxon>Fungi</taxon>
        <taxon>Dikarya</taxon>
        <taxon>Basidiomycota</taxon>
        <taxon>Agaricomycotina</taxon>
        <taxon>Tremellomycetes</taxon>
        <taxon>Filobasidiales</taxon>
        <taxon>Filobasidiaceae</taxon>
        <taxon>Naganishia</taxon>
    </lineage>
</organism>